<evidence type="ECO:0008006" key="4">
    <source>
        <dbReference type="Google" id="ProtNLM"/>
    </source>
</evidence>
<dbReference type="RefSeq" id="WP_345435694.1">
    <property type="nucleotide sequence ID" value="NZ_BAABKO010000001.1"/>
</dbReference>
<comment type="caution">
    <text evidence="2">The sequence shown here is derived from an EMBL/GenBank/DDBJ whole genome shotgun (WGS) entry which is preliminary data.</text>
</comment>
<keyword evidence="1" id="KW-0732">Signal</keyword>
<keyword evidence="3" id="KW-1185">Reference proteome</keyword>
<evidence type="ECO:0000256" key="1">
    <source>
        <dbReference type="SAM" id="SignalP"/>
    </source>
</evidence>
<evidence type="ECO:0000313" key="3">
    <source>
        <dbReference type="Proteomes" id="UP001501645"/>
    </source>
</evidence>
<feature type="chain" id="PRO_5047167095" description="Secreted protein" evidence="1">
    <location>
        <begin position="24"/>
        <end position="155"/>
    </location>
</feature>
<gene>
    <name evidence="2" type="ORF">GCM10023351_05470</name>
</gene>
<sequence>MRRLLATLVILFVAVAAPLPASAAPDDDVDPAIRYALAQVEGGVVVADDRVVWPAIGMELRLASTGARAEALASVGRCPSGRVCAFESTAGAGTMLSWTGCSNYSTAALVSTGSIANARTSGTLHARNGATIVATAGPGALVNVYAASDNVRCVP</sequence>
<accession>A0ABP8ZTR9</accession>
<dbReference type="Proteomes" id="UP001501645">
    <property type="component" value="Unassembled WGS sequence"/>
</dbReference>
<feature type="signal peptide" evidence="1">
    <location>
        <begin position="1"/>
        <end position="23"/>
    </location>
</feature>
<protein>
    <recommendedName>
        <fullName evidence="4">Secreted protein</fullName>
    </recommendedName>
</protein>
<name>A0ABP8ZTR9_9MICO</name>
<dbReference type="EMBL" id="BAABKO010000001">
    <property type="protein sequence ID" value="GAA4765462.1"/>
    <property type="molecule type" value="Genomic_DNA"/>
</dbReference>
<dbReference type="Pfam" id="PF03995">
    <property type="entry name" value="Inhibitor_I36"/>
    <property type="match status" value="1"/>
</dbReference>
<proteinExistence type="predicted"/>
<reference evidence="3" key="1">
    <citation type="journal article" date="2019" name="Int. J. Syst. Evol. Microbiol.">
        <title>The Global Catalogue of Microorganisms (GCM) 10K type strain sequencing project: providing services to taxonomists for standard genome sequencing and annotation.</title>
        <authorList>
            <consortium name="The Broad Institute Genomics Platform"/>
            <consortium name="The Broad Institute Genome Sequencing Center for Infectious Disease"/>
            <person name="Wu L."/>
            <person name="Ma J."/>
        </authorList>
    </citation>
    <scope>NUCLEOTIDE SEQUENCE [LARGE SCALE GENOMIC DNA]</scope>
    <source>
        <strain evidence="3">JCM 18537</strain>
    </source>
</reference>
<evidence type="ECO:0000313" key="2">
    <source>
        <dbReference type="EMBL" id="GAA4765462.1"/>
    </source>
</evidence>
<organism evidence="2 3">
    <name type="scientific">Microbacterium gilvum</name>
    <dbReference type="NCBI Taxonomy" id="1336204"/>
    <lineage>
        <taxon>Bacteria</taxon>
        <taxon>Bacillati</taxon>
        <taxon>Actinomycetota</taxon>
        <taxon>Actinomycetes</taxon>
        <taxon>Micrococcales</taxon>
        <taxon>Microbacteriaceae</taxon>
        <taxon>Microbacterium</taxon>
    </lineage>
</organism>